<comment type="function">
    <text evidence="7">The globular domain of the protein is located near the polypeptide exit tunnel on the outside of the subunit, while an extended beta-hairpin is found that lines the wall of the exit tunnel in the center of the 70S ribosome.</text>
</comment>
<dbReference type="InterPro" id="IPR018260">
    <property type="entry name" value="Ribosomal_uL22_CS"/>
</dbReference>
<dbReference type="Proteomes" id="UP000006804">
    <property type="component" value="Chromosome"/>
</dbReference>
<comment type="function">
    <text evidence="7 10">This protein binds specifically to 23S rRNA; its binding is stimulated by other ribosomal proteins, e.g., L4, L17, and L20. It is important during the early stages of 50S assembly. It makes multiple contacts with different domains of the 23S rRNA in the assembled 50S subunit and ribosome.</text>
</comment>
<dbReference type="GO" id="GO:0006412">
    <property type="term" value="P:translation"/>
    <property type="evidence" value="ECO:0007669"/>
    <property type="project" value="UniProtKB-UniRule"/>
</dbReference>
<dbReference type="PANTHER" id="PTHR13501:SF8">
    <property type="entry name" value="LARGE RIBOSOMAL SUBUNIT PROTEIN UL22M"/>
    <property type="match status" value="1"/>
</dbReference>
<evidence type="ECO:0000256" key="4">
    <source>
        <dbReference type="ARBA" id="ARBA00022980"/>
    </source>
</evidence>
<keyword evidence="2 7" id="KW-0699">rRNA-binding</keyword>
<accession>F7YY14</accession>
<dbReference type="GO" id="GO:0003735">
    <property type="term" value="F:structural constituent of ribosome"/>
    <property type="evidence" value="ECO:0007669"/>
    <property type="project" value="InterPro"/>
</dbReference>
<evidence type="ECO:0000256" key="8">
    <source>
        <dbReference type="RuleBase" id="RU004005"/>
    </source>
</evidence>
<keyword evidence="13" id="KW-1185">Reference proteome</keyword>
<keyword evidence="3 7" id="KW-0694">RNA-binding</keyword>
<dbReference type="PATRIC" id="fig|688269.3.peg.763"/>
<evidence type="ECO:0000256" key="10">
    <source>
        <dbReference type="RuleBase" id="RU004008"/>
    </source>
</evidence>
<dbReference type="SUPFAM" id="SSF54843">
    <property type="entry name" value="Ribosomal protein L22"/>
    <property type="match status" value="1"/>
</dbReference>
<dbReference type="PROSITE" id="PS00464">
    <property type="entry name" value="RIBOSOMAL_L22"/>
    <property type="match status" value="1"/>
</dbReference>
<dbReference type="InterPro" id="IPR047867">
    <property type="entry name" value="Ribosomal_uL22_bac/org-type"/>
</dbReference>
<dbReference type="GO" id="GO:0019843">
    <property type="term" value="F:rRNA binding"/>
    <property type="evidence" value="ECO:0007669"/>
    <property type="project" value="UniProtKB-UniRule"/>
</dbReference>
<comment type="subunit">
    <text evidence="7 9">Part of the 50S ribosomal subunit.</text>
</comment>
<dbReference type="Gene3D" id="3.90.470.10">
    <property type="entry name" value="Ribosomal protein L22/L17"/>
    <property type="match status" value="1"/>
</dbReference>
<dbReference type="NCBIfam" id="TIGR01044">
    <property type="entry name" value="rplV_bact"/>
    <property type="match status" value="1"/>
</dbReference>
<dbReference type="Pfam" id="PF00237">
    <property type="entry name" value="Ribosomal_L22"/>
    <property type="match status" value="1"/>
</dbReference>
<dbReference type="AlphaFoldDB" id="F7YY14"/>
<keyword evidence="4 7" id="KW-0689">Ribosomal protein</keyword>
<evidence type="ECO:0000256" key="6">
    <source>
        <dbReference type="ARBA" id="ARBA00035207"/>
    </source>
</evidence>
<dbReference type="InterPro" id="IPR005727">
    <property type="entry name" value="Ribosomal_uL22_bac/chlpt-type"/>
</dbReference>
<dbReference type="RefSeq" id="WP_013932046.1">
    <property type="nucleotide sequence ID" value="NC_015707.1"/>
</dbReference>
<evidence type="ECO:0000256" key="1">
    <source>
        <dbReference type="ARBA" id="ARBA00009451"/>
    </source>
</evidence>
<evidence type="ECO:0000313" key="12">
    <source>
        <dbReference type="EMBL" id="AEH50824.1"/>
    </source>
</evidence>
<keyword evidence="5 7" id="KW-0687">Ribonucleoprotein</keyword>
<proteinExistence type="inferred from homology"/>
<evidence type="ECO:0000256" key="7">
    <source>
        <dbReference type="HAMAP-Rule" id="MF_01331"/>
    </source>
</evidence>
<dbReference type="InterPro" id="IPR036394">
    <property type="entry name" value="Ribosomal_uL22_sf"/>
</dbReference>
<sequence>MSNETDKKRPKRSVQKRQEEQNQQKPIEVSATGKYLRLSPRKARCVINAIRGKTVAEALQILQMSPKKAARLVEKVLQSAIANAENNAKLDVSSLYISHCVVNDGPRLKRIWYRGRGRADIIQKRMCHITVKLKPIETKA</sequence>
<evidence type="ECO:0000256" key="5">
    <source>
        <dbReference type="ARBA" id="ARBA00023274"/>
    </source>
</evidence>
<organism evidence="12 13">
    <name type="scientific">Pseudothermotoga thermarum DSM 5069</name>
    <dbReference type="NCBI Taxonomy" id="688269"/>
    <lineage>
        <taxon>Bacteria</taxon>
        <taxon>Thermotogati</taxon>
        <taxon>Thermotogota</taxon>
        <taxon>Thermotogae</taxon>
        <taxon>Thermotogales</taxon>
        <taxon>Thermotogaceae</taxon>
        <taxon>Pseudothermotoga</taxon>
    </lineage>
</organism>
<dbReference type="KEGG" id="tta:Theth_0739"/>
<dbReference type="InterPro" id="IPR001063">
    <property type="entry name" value="Ribosomal_uL22"/>
</dbReference>
<dbReference type="HOGENOM" id="CLU_083987_3_1_0"/>
<reference evidence="12 13" key="1">
    <citation type="submission" date="2010-11" db="EMBL/GenBank/DDBJ databases">
        <title>The complete genome of Thermotoga thermarum DSM 5069.</title>
        <authorList>
            <consortium name="US DOE Joint Genome Institute (JGI-PGF)"/>
            <person name="Lucas S."/>
            <person name="Copeland A."/>
            <person name="Lapidus A."/>
            <person name="Bruce D."/>
            <person name="Goodwin L."/>
            <person name="Pitluck S."/>
            <person name="Kyrpides N."/>
            <person name="Mavromatis K."/>
            <person name="Ivanova N."/>
            <person name="Zeytun A."/>
            <person name="Brettin T."/>
            <person name="Detter J.C."/>
            <person name="Tapia R."/>
            <person name="Han C."/>
            <person name="Land M."/>
            <person name="Hauser L."/>
            <person name="Markowitz V."/>
            <person name="Cheng J.-F."/>
            <person name="Hugenholtz P."/>
            <person name="Woyke T."/>
            <person name="Wu D."/>
            <person name="Spring S."/>
            <person name="Schroeder M."/>
            <person name="Brambilla E."/>
            <person name="Klenk H.-P."/>
            <person name="Eisen J.A."/>
        </authorList>
    </citation>
    <scope>NUCLEOTIDE SEQUENCE [LARGE SCALE GENOMIC DNA]</scope>
    <source>
        <strain evidence="12 13">DSM 5069</strain>
    </source>
</reference>
<name>F7YY14_9THEM</name>
<dbReference type="eggNOG" id="COG0091">
    <property type="taxonomic scope" value="Bacteria"/>
</dbReference>
<evidence type="ECO:0000313" key="13">
    <source>
        <dbReference type="Proteomes" id="UP000006804"/>
    </source>
</evidence>
<dbReference type="GO" id="GO:0022625">
    <property type="term" value="C:cytosolic large ribosomal subunit"/>
    <property type="evidence" value="ECO:0007669"/>
    <property type="project" value="TreeGrafter"/>
</dbReference>
<gene>
    <name evidence="7" type="primary">rplV</name>
    <name evidence="12" type="ORF">Theth_0739</name>
</gene>
<dbReference type="CDD" id="cd00336">
    <property type="entry name" value="Ribosomal_L22"/>
    <property type="match status" value="1"/>
</dbReference>
<protein>
    <recommendedName>
        <fullName evidence="6 7">Large ribosomal subunit protein uL22</fullName>
    </recommendedName>
</protein>
<dbReference type="PANTHER" id="PTHR13501">
    <property type="entry name" value="CHLOROPLAST 50S RIBOSOMAL PROTEIN L22-RELATED"/>
    <property type="match status" value="1"/>
</dbReference>
<comment type="similarity">
    <text evidence="1 7 8">Belongs to the universal ribosomal protein uL22 family.</text>
</comment>
<dbReference type="EMBL" id="CP002351">
    <property type="protein sequence ID" value="AEH50824.1"/>
    <property type="molecule type" value="Genomic_DNA"/>
</dbReference>
<dbReference type="OrthoDB" id="9805969at2"/>
<evidence type="ECO:0000256" key="2">
    <source>
        <dbReference type="ARBA" id="ARBA00022730"/>
    </source>
</evidence>
<evidence type="ECO:0000256" key="11">
    <source>
        <dbReference type="SAM" id="MobiDB-lite"/>
    </source>
</evidence>
<evidence type="ECO:0000256" key="3">
    <source>
        <dbReference type="ARBA" id="ARBA00022884"/>
    </source>
</evidence>
<evidence type="ECO:0000256" key="9">
    <source>
        <dbReference type="RuleBase" id="RU004006"/>
    </source>
</evidence>
<dbReference type="HAMAP" id="MF_01331_B">
    <property type="entry name" value="Ribosomal_uL22_B"/>
    <property type="match status" value="1"/>
</dbReference>
<feature type="region of interest" description="Disordered" evidence="11">
    <location>
        <begin position="1"/>
        <end position="27"/>
    </location>
</feature>
<dbReference type="STRING" id="688269.Theth_0739"/>